<sequence length="220" mass="22341">MELTRITLARMIDHTLLSPTATDADVAAAVEEAARLGTWSVCVSPARLPLAVLPPQLHLAAVAGFPSGQNTPQVKATEAAAAVAAGADEIDMVIDIGRLLAGDEAHTEKEVRAVREAVPAPVVLKVILETAALPDERIVAACAACERAGADLVKTSTGFHPSGGATVHAVEVIRAAVGDRLGIKASGGIRDYPTALALVEAGATRLGLSRSRAVLAGAAG</sequence>
<evidence type="ECO:0000313" key="8">
    <source>
        <dbReference type="EMBL" id="MPM72014.1"/>
    </source>
</evidence>
<dbReference type="InterPro" id="IPR013785">
    <property type="entry name" value="Aldolase_TIM"/>
</dbReference>
<accession>A0A645C984</accession>
<keyword evidence="3" id="KW-0963">Cytoplasm</keyword>
<dbReference type="PANTHER" id="PTHR10889">
    <property type="entry name" value="DEOXYRIBOSE-PHOSPHATE ALDOLASE"/>
    <property type="match status" value="1"/>
</dbReference>
<dbReference type="InterPro" id="IPR002915">
    <property type="entry name" value="DeoC/FbaB/LacD_aldolase"/>
</dbReference>
<evidence type="ECO:0000256" key="4">
    <source>
        <dbReference type="ARBA" id="ARBA00023239"/>
    </source>
</evidence>
<evidence type="ECO:0000256" key="1">
    <source>
        <dbReference type="ARBA" id="ARBA00010936"/>
    </source>
</evidence>
<dbReference type="InterPro" id="IPR028581">
    <property type="entry name" value="DeoC_typeI"/>
</dbReference>
<dbReference type="InterPro" id="IPR011343">
    <property type="entry name" value="DeoC"/>
</dbReference>
<keyword evidence="4 8" id="KW-0456">Lyase</keyword>
<dbReference type="Pfam" id="PF01791">
    <property type="entry name" value="DeoC"/>
    <property type="match status" value="1"/>
</dbReference>
<dbReference type="PANTHER" id="PTHR10889:SF1">
    <property type="entry name" value="DEOXYRIBOSE-PHOSPHATE ALDOLASE"/>
    <property type="match status" value="1"/>
</dbReference>
<evidence type="ECO:0000256" key="2">
    <source>
        <dbReference type="ARBA" id="ARBA00012515"/>
    </source>
</evidence>
<name>A0A645C984_9ZZZZ</name>
<dbReference type="SUPFAM" id="SSF51569">
    <property type="entry name" value="Aldolase"/>
    <property type="match status" value="1"/>
</dbReference>
<dbReference type="EMBL" id="VSSQ01024478">
    <property type="protein sequence ID" value="MPM72014.1"/>
    <property type="molecule type" value="Genomic_DNA"/>
</dbReference>
<dbReference type="GO" id="GO:0005737">
    <property type="term" value="C:cytoplasm"/>
    <property type="evidence" value="ECO:0007669"/>
    <property type="project" value="InterPro"/>
</dbReference>
<dbReference type="EC" id="4.1.2.4" evidence="2"/>
<dbReference type="GO" id="GO:0009264">
    <property type="term" value="P:deoxyribonucleotide catabolic process"/>
    <property type="evidence" value="ECO:0007669"/>
    <property type="project" value="InterPro"/>
</dbReference>
<dbReference type="FunFam" id="3.20.20.70:FF:000044">
    <property type="entry name" value="Deoxyribose-phosphate aldolase"/>
    <property type="match status" value="1"/>
</dbReference>
<gene>
    <name evidence="8" type="primary">deoC_31</name>
    <name evidence="8" type="ORF">SDC9_118987</name>
</gene>
<protein>
    <recommendedName>
        <fullName evidence="2">deoxyribose-phosphate aldolase</fullName>
        <ecNumber evidence="2">4.1.2.4</ecNumber>
    </recommendedName>
    <alternativeName>
        <fullName evidence="6">2-deoxy-D-ribose 5-phosphate aldolase</fullName>
    </alternativeName>
</protein>
<comment type="caution">
    <text evidence="8">The sequence shown here is derived from an EMBL/GenBank/DDBJ whole genome shotgun (WGS) entry which is preliminary data.</text>
</comment>
<keyword evidence="5" id="KW-0704">Schiff base</keyword>
<dbReference type="PIRSF" id="PIRSF001357">
    <property type="entry name" value="DeoC"/>
    <property type="match status" value="1"/>
</dbReference>
<dbReference type="AlphaFoldDB" id="A0A645C984"/>
<comment type="catalytic activity">
    <reaction evidence="7">
        <text>2-deoxy-D-ribose 5-phosphate = D-glyceraldehyde 3-phosphate + acetaldehyde</text>
        <dbReference type="Rhea" id="RHEA:12821"/>
        <dbReference type="ChEBI" id="CHEBI:15343"/>
        <dbReference type="ChEBI" id="CHEBI:59776"/>
        <dbReference type="ChEBI" id="CHEBI:62877"/>
        <dbReference type="EC" id="4.1.2.4"/>
    </reaction>
</comment>
<evidence type="ECO:0000256" key="7">
    <source>
        <dbReference type="ARBA" id="ARBA00048791"/>
    </source>
</evidence>
<evidence type="ECO:0000256" key="5">
    <source>
        <dbReference type="ARBA" id="ARBA00023270"/>
    </source>
</evidence>
<dbReference type="GO" id="GO:0004139">
    <property type="term" value="F:deoxyribose-phosphate aldolase activity"/>
    <property type="evidence" value="ECO:0007669"/>
    <property type="project" value="UniProtKB-EC"/>
</dbReference>
<organism evidence="8">
    <name type="scientific">bioreactor metagenome</name>
    <dbReference type="NCBI Taxonomy" id="1076179"/>
    <lineage>
        <taxon>unclassified sequences</taxon>
        <taxon>metagenomes</taxon>
        <taxon>ecological metagenomes</taxon>
    </lineage>
</organism>
<dbReference type="SMART" id="SM01133">
    <property type="entry name" value="DeoC"/>
    <property type="match status" value="1"/>
</dbReference>
<dbReference type="GO" id="GO:0016052">
    <property type="term" value="P:carbohydrate catabolic process"/>
    <property type="evidence" value="ECO:0007669"/>
    <property type="project" value="TreeGrafter"/>
</dbReference>
<reference evidence="8" key="1">
    <citation type="submission" date="2019-08" db="EMBL/GenBank/DDBJ databases">
        <authorList>
            <person name="Kucharzyk K."/>
            <person name="Murdoch R.W."/>
            <person name="Higgins S."/>
            <person name="Loffler F."/>
        </authorList>
    </citation>
    <scope>NUCLEOTIDE SEQUENCE</scope>
</reference>
<proteinExistence type="inferred from homology"/>
<dbReference type="Gene3D" id="3.20.20.70">
    <property type="entry name" value="Aldolase class I"/>
    <property type="match status" value="1"/>
</dbReference>
<comment type="similarity">
    <text evidence="1">Belongs to the DeoC/FbaB aldolase family. DeoC type 1 subfamily.</text>
</comment>
<evidence type="ECO:0000256" key="6">
    <source>
        <dbReference type="ARBA" id="ARBA00032755"/>
    </source>
</evidence>
<dbReference type="NCBIfam" id="TIGR00126">
    <property type="entry name" value="deoC"/>
    <property type="match status" value="1"/>
</dbReference>
<dbReference type="HAMAP" id="MF_00114">
    <property type="entry name" value="DeoC_type1"/>
    <property type="match status" value="1"/>
</dbReference>
<evidence type="ECO:0000256" key="3">
    <source>
        <dbReference type="ARBA" id="ARBA00022490"/>
    </source>
</evidence>
<dbReference type="CDD" id="cd00959">
    <property type="entry name" value="DeoC"/>
    <property type="match status" value="1"/>
</dbReference>